<evidence type="ECO:0000256" key="7">
    <source>
        <dbReference type="ARBA" id="ARBA00023159"/>
    </source>
</evidence>
<dbReference type="GO" id="GO:0009555">
    <property type="term" value="P:pollen development"/>
    <property type="evidence" value="ECO:0007669"/>
    <property type="project" value="UniProtKB-ARBA"/>
</dbReference>
<dbReference type="Pfam" id="PF00249">
    <property type="entry name" value="Myb_DNA-binding"/>
    <property type="match status" value="2"/>
</dbReference>
<dbReference type="EMBL" id="JAUJYN010000002">
    <property type="protein sequence ID" value="KAK1277062.1"/>
    <property type="molecule type" value="Genomic_DNA"/>
</dbReference>
<evidence type="ECO:0000259" key="14">
    <source>
        <dbReference type="PROSITE" id="PS51294"/>
    </source>
</evidence>
<dbReference type="Proteomes" id="UP001179952">
    <property type="component" value="Unassembled WGS sequence"/>
</dbReference>
<dbReference type="PROSITE" id="PS50090">
    <property type="entry name" value="MYB_LIKE"/>
    <property type="match status" value="2"/>
</dbReference>
<dbReference type="GO" id="GO:0003677">
    <property type="term" value="F:DNA binding"/>
    <property type="evidence" value="ECO:0007669"/>
    <property type="project" value="UniProtKB-KW"/>
</dbReference>
<dbReference type="Gene3D" id="1.10.10.60">
    <property type="entry name" value="Homeodomain-like"/>
    <property type="match status" value="2"/>
</dbReference>
<sequence>MSRGTNDSISNNNMLKDQIDSPPTDDGSCGRGGGGGVALKKGPWTSAEDAILVEYVQKHGEGNWNAVQKHSGLLRCGKSCRLRWANHLRPNLKKGAFSLEEERIIVELHSKMGNKWARMAAHLPGRTDNEIKNYWNTRIKRRQRAGLPLYPPDLPLQPPLTESQKIQNVNDFCVDADPRHNEILSHHKLEIPRFDNLNAIRGCAFPYASAFPVIPMSSMLSQGLAPSQNCLSASKPLTEAMKLELPSLQYKDTDLFNWDTCLPYEPTQPVDTVMQSPPPVLTAQSDRLSGENSGLLDVVVQESNTRNQPSDKSSNSSIVFSPNDMVDFGETDWKECSDPFSPLGCSSASVFSECTPPVGGSPFDFDPSIGLDVKTETMESVLAMDDAEKKACRSLEYYRPDSLLDGSDWTEQGVESYKDHSAMSEAIEALLRPEYKKYWNNMPAAR</sequence>
<dbReference type="AlphaFoldDB" id="A0AAV9BL31"/>
<evidence type="ECO:0000256" key="6">
    <source>
        <dbReference type="ARBA" id="ARBA00023125"/>
    </source>
</evidence>
<proteinExistence type="predicted"/>
<dbReference type="FunFam" id="1.10.10.60:FF:000119">
    <property type="entry name" value="Transcription factor GAMYB"/>
    <property type="match status" value="1"/>
</dbReference>
<evidence type="ECO:0000256" key="4">
    <source>
        <dbReference type="ARBA" id="ARBA00023015"/>
    </source>
</evidence>
<dbReference type="SUPFAM" id="SSF46689">
    <property type="entry name" value="Homeodomain-like"/>
    <property type="match status" value="1"/>
</dbReference>
<evidence type="ECO:0000256" key="8">
    <source>
        <dbReference type="ARBA" id="ARBA00023163"/>
    </source>
</evidence>
<evidence type="ECO:0000256" key="5">
    <source>
        <dbReference type="ARBA" id="ARBA00023089"/>
    </source>
</evidence>
<comment type="subcellular location">
    <subcellularLocation>
        <location evidence="1">Nucleus</location>
    </subcellularLocation>
</comment>
<name>A0AAV9BL31_ACOGR</name>
<dbReference type="InterPro" id="IPR001005">
    <property type="entry name" value="SANT/Myb"/>
</dbReference>
<keyword evidence="9" id="KW-0539">Nucleus</keyword>
<dbReference type="InterPro" id="IPR017930">
    <property type="entry name" value="Myb_dom"/>
</dbReference>
<protein>
    <recommendedName>
        <fullName evidence="10">Transcription factor GAMYB</fullName>
    </recommendedName>
    <alternativeName>
        <fullName evidence="11">OsGAMyb</fullName>
    </alternativeName>
</protein>
<evidence type="ECO:0000313" key="15">
    <source>
        <dbReference type="EMBL" id="KAK1277062.1"/>
    </source>
</evidence>
<feature type="compositionally biased region" description="Polar residues" evidence="12">
    <location>
        <begin position="1"/>
        <end position="15"/>
    </location>
</feature>
<dbReference type="InterPro" id="IPR009057">
    <property type="entry name" value="Homeodomain-like_sf"/>
</dbReference>
<dbReference type="GO" id="GO:0009908">
    <property type="term" value="P:flower development"/>
    <property type="evidence" value="ECO:0007669"/>
    <property type="project" value="UniProtKB-KW"/>
</dbReference>
<reference evidence="15" key="2">
    <citation type="submission" date="2023-06" db="EMBL/GenBank/DDBJ databases">
        <authorList>
            <person name="Ma L."/>
            <person name="Liu K.-W."/>
            <person name="Li Z."/>
            <person name="Hsiao Y.-Y."/>
            <person name="Qi Y."/>
            <person name="Fu T."/>
            <person name="Tang G."/>
            <person name="Zhang D."/>
            <person name="Sun W.-H."/>
            <person name="Liu D.-K."/>
            <person name="Li Y."/>
            <person name="Chen G.-Z."/>
            <person name="Liu X.-D."/>
            <person name="Liao X.-Y."/>
            <person name="Jiang Y.-T."/>
            <person name="Yu X."/>
            <person name="Hao Y."/>
            <person name="Huang J."/>
            <person name="Zhao X.-W."/>
            <person name="Ke S."/>
            <person name="Chen Y.-Y."/>
            <person name="Wu W.-L."/>
            <person name="Hsu J.-L."/>
            <person name="Lin Y.-F."/>
            <person name="Huang M.-D."/>
            <person name="Li C.-Y."/>
            <person name="Huang L."/>
            <person name="Wang Z.-W."/>
            <person name="Zhao X."/>
            <person name="Zhong W.-Y."/>
            <person name="Peng D.-H."/>
            <person name="Ahmad S."/>
            <person name="Lan S."/>
            <person name="Zhang J.-S."/>
            <person name="Tsai W.-C."/>
            <person name="Van De Peer Y."/>
            <person name="Liu Z.-J."/>
        </authorList>
    </citation>
    <scope>NUCLEOTIDE SEQUENCE</scope>
    <source>
        <strain evidence="15">SCP</strain>
        <tissue evidence="15">Leaves</tissue>
    </source>
</reference>
<keyword evidence="16" id="KW-1185">Reference proteome</keyword>
<feature type="region of interest" description="Disordered" evidence="12">
    <location>
        <begin position="1"/>
        <end position="41"/>
    </location>
</feature>
<organism evidence="15 16">
    <name type="scientific">Acorus gramineus</name>
    <name type="common">Dwarf sweet flag</name>
    <dbReference type="NCBI Taxonomy" id="55184"/>
    <lineage>
        <taxon>Eukaryota</taxon>
        <taxon>Viridiplantae</taxon>
        <taxon>Streptophyta</taxon>
        <taxon>Embryophyta</taxon>
        <taxon>Tracheophyta</taxon>
        <taxon>Spermatophyta</taxon>
        <taxon>Magnoliopsida</taxon>
        <taxon>Liliopsida</taxon>
        <taxon>Acoraceae</taxon>
        <taxon>Acorus</taxon>
    </lineage>
</organism>
<dbReference type="FunFam" id="1.10.10.60:FF:000001">
    <property type="entry name" value="MYB-related transcription factor"/>
    <property type="match status" value="1"/>
</dbReference>
<feature type="domain" description="HTH myb-type" evidence="14">
    <location>
        <begin position="89"/>
        <end position="143"/>
    </location>
</feature>
<comment type="caution">
    <text evidence="15">The sequence shown here is derived from an EMBL/GenBank/DDBJ whole genome shotgun (WGS) entry which is preliminary data.</text>
</comment>
<keyword evidence="5" id="KW-0287">Flowering</keyword>
<gene>
    <name evidence="15" type="ORF">QJS04_geneDACA003548</name>
</gene>
<dbReference type="PROSITE" id="PS51294">
    <property type="entry name" value="HTH_MYB"/>
    <property type="match status" value="2"/>
</dbReference>
<dbReference type="PANTHER" id="PTHR47995:SF18">
    <property type="entry name" value="TRANSCRIPTION FACTOR MYB65"/>
    <property type="match status" value="1"/>
</dbReference>
<dbReference type="SMART" id="SM00717">
    <property type="entry name" value="SANT"/>
    <property type="match status" value="2"/>
</dbReference>
<keyword evidence="6" id="KW-0238">DNA-binding</keyword>
<evidence type="ECO:0000256" key="12">
    <source>
        <dbReference type="SAM" id="MobiDB-lite"/>
    </source>
</evidence>
<feature type="domain" description="Myb-like" evidence="13">
    <location>
        <begin position="89"/>
        <end position="139"/>
    </location>
</feature>
<evidence type="ECO:0000256" key="2">
    <source>
        <dbReference type="ARBA" id="ARBA00022737"/>
    </source>
</evidence>
<feature type="domain" description="Myb-like" evidence="13">
    <location>
        <begin position="36"/>
        <end position="88"/>
    </location>
</feature>
<evidence type="ECO:0000256" key="10">
    <source>
        <dbReference type="ARBA" id="ARBA00071221"/>
    </source>
</evidence>
<dbReference type="CDD" id="cd00167">
    <property type="entry name" value="SANT"/>
    <property type="match status" value="2"/>
</dbReference>
<dbReference type="GO" id="GO:0030154">
    <property type="term" value="P:cell differentiation"/>
    <property type="evidence" value="ECO:0007669"/>
    <property type="project" value="UniProtKB-KW"/>
</dbReference>
<evidence type="ECO:0000259" key="13">
    <source>
        <dbReference type="PROSITE" id="PS50090"/>
    </source>
</evidence>
<evidence type="ECO:0000256" key="9">
    <source>
        <dbReference type="ARBA" id="ARBA00023242"/>
    </source>
</evidence>
<keyword evidence="8" id="KW-0804">Transcription</keyword>
<keyword evidence="7" id="KW-0010">Activator</keyword>
<dbReference type="GO" id="GO:0005634">
    <property type="term" value="C:nucleus"/>
    <property type="evidence" value="ECO:0007669"/>
    <property type="project" value="UniProtKB-SubCell"/>
</dbReference>
<feature type="domain" description="HTH myb-type" evidence="14">
    <location>
        <begin position="36"/>
        <end position="88"/>
    </location>
</feature>
<accession>A0AAV9BL31</accession>
<keyword evidence="3" id="KW-0221">Differentiation</keyword>
<keyword evidence="4" id="KW-0805">Transcription regulation</keyword>
<evidence type="ECO:0000256" key="11">
    <source>
        <dbReference type="ARBA" id="ARBA00078675"/>
    </source>
</evidence>
<evidence type="ECO:0000256" key="3">
    <source>
        <dbReference type="ARBA" id="ARBA00022782"/>
    </source>
</evidence>
<dbReference type="PANTHER" id="PTHR47995">
    <property type="entry name" value="TRANSCRIPTION FACTOR MYB33-RELATED"/>
    <property type="match status" value="1"/>
</dbReference>
<evidence type="ECO:0000256" key="1">
    <source>
        <dbReference type="ARBA" id="ARBA00004123"/>
    </source>
</evidence>
<reference evidence="15" key="1">
    <citation type="journal article" date="2023" name="Nat. Commun.">
        <title>Diploid and tetraploid genomes of Acorus and the evolution of monocots.</title>
        <authorList>
            <person name="Ma L."/>
            <person name="Liu K.W."/>
            <person name="Li Z."/>
            <person name="Hsiao Y.Y."/>
            <person name="Qi Y."/>
            <person name="Fu T."/>
            <person name="Tang G.D."/>
            <person name="Zhang D."/>
            <person name="Sun W.H."/>
            <person name="Liu D.K."/>
            <person name="Li Y."/>
            <person name="Chen G.Z."/>
            <person name="Liu X.D."/>
            <person name="Liao X.Y."/>
            <person name="Jiang Y.T."/>
            <person name="Yu X."/>
            <person name="Hao Y."/>
            <person name="Huang J."/>
            <person name="Zhao X.W."/>
            <person name="Ke S."/>
            <person name="Chen Y.Y."/>
            <person name="Wu W.L."/>
            <person name="Hsu J.L."/>
            <person name="Lin Y.F."/>
            <person name="Huang M.D."/>
            <person name="Li C.Y."/>
            <person name="Huang L."/>
            <person name="Wang Z.W."/>
            <person name="Zhao X."/>
            <person name="Zhong W.Y."/>
            <person name="Peng D.H."/>
            <person name="Ahmad S."/>
            <person name="Lan S."/>
            <person name="Zhang J.S."/>
            <person name="Tsai W.C."/>
            <person name="Van de Peer Y."/>
            <person name="Liu Z.J."/>
        </authorList>
    </citation>
    <scope>NUCLEOTIDE SEQUENCE</scope>
    <source>
        <strain evidence="15">SCP</strain>
    </source>
</reference>
<evidence type="ECO:0000313" key="16">
    <source>
        <dbReference type="Proteomes" id="UP001179952"/>
    </source>
</evidence>
<keyword evidence="2" id="KW-0677">Repeat</keyword>